<evidence type="ECO:0000313" key="3">
    <source>
        <dbReference type="Proteomes" id="UP001459277"/>
    </source>
</evidence>
<protein>
    <recommendedName>
        <fullName evidence="4">Reverse transcriptase zinc-binding domain-containing protein</fullName>
    </recommendedName>
</protein>
<dbReference type="Gene3D" id="3.60.10.10">
    <property type="entry name" value="Endonuclease/exonuclease/phosphatase"/>
    <property type="match status" value="1"/>
</dbReference>
<dbReference type="InterPro" id="IPR036691">
    <property type="entry name" value="Endo/exonu/phosph_ase_sf"/>
</dbReference>
<dbReference type="PANTHER" id="PTHR33710">
    <property type="entry name" value="BNAC02G09200D PROTEIN"/>
    <property type="match status" value="1"/>
</dbReference>
<feature type="compositionally biased region" description="Basic and acidic residues" evidence="1">
    <location>
        <begin position="15"/>
        <end position="24"/>
    </location>
</feature>
<reference evidence="2 3" key="1">
    <citation type="submission" date="2024-01" db="EMBL/GenBank/DDBJ databases">
        <title>A telomere-to-telomere, gap-free genome of sweet tea (Lithocarpus litseifolius).</title>
        <authorList>
            <person name="Zhou J."/>
        </authorList>
    </citation>
    <scope>NUCLEOTIDE SEQUENCE [LARGE SCALE GENOMIC DNA]</scope>
    <source>
        <strain evidence="2">Zhou-2022a</strain>
        <tissue evidence="2">Leaf</tissue>
    </source>
</reference>
<sequence>MRGRQTQQRWSHGPRSTERPESEKELKRMSLRVNCPFIDWAVLDVVRSSGGALLIWDKRVFKKLDVIVGQFSVSVLLRRVVDDFVWACTGDFNIIRNPSERLGCESLGPAIFAFSDFIENDFLVDLPFEGASFTWFRDSGLPSMSRIDRALVSLDWEEHFENVSQRVLPRVLSDHCPLLLEAGVVRRGRSAFKFENIWLKVEGFLDRVKQWWDGYSFAGFPSFILAQKLKALKVDLKKWNRKEIGHLAFRKKNLLTKLMGLDAREELAFGIHWVMLGSVVGLLSCWHEWLGKHNSDIWNLVPGCLMWIVWLERNCRSFEDKEKTLDELKSCVVSRTMPLTDRLLFIFSLRKHICSFGIYKNYVLDVSIMDISVSDNWVTLVALMFYGLFCSFQKALTALKVLLLSFDVRKFCMGNPSMHLKNIDDFIPVPESLVCG</sequence>
<proteinExistence type="predicted"/>
<organism evidence="2 3">
    <name type="scientific">Lithocarpus litseifolius</name>
    <dbReference type="NCBI Taxonomy" id="425828"/>
    <lineage>
        <taxon>Eukaryota</taxon>
        <taxon>Viridiplantae</taxon>
        <taxon>Streptophyta</taxon>
        <taxon>Embryophyta</taxon>
        <taxon>Tracheophyta</taxon>
        <taxon>Spermatophyta</taxon>
        <taxon>Magnoliopsida</taxon>
        <taxon>eudicotyledons</taxon>
        <taxon>Gunneridae</taxon>
        <taxon>Pentapetalae</taxon>
        <taxon>rosids</taxon>
        <taxon>fabids</taxon>
        <taxon>Fagales</taxon>
        <taxon>Fagaceae</taxon>
        <taxon>Lithocarpus</taxon>
    </lineage>
</organism>
<evidence type="ECO:0008006" key="4">
    <source>
        <dbReference type="Google" id="ProtNLM"/>
    </source>
</evidence>
<dbReference type="Proteomes" id="UP001459277">
    <property type="component" value="Unassembled WGS sequence"/>
</dbReference>
<accession>A0AAW2BIZ2</accession>
<feature type="region of interest" description="Disordered" evidence="1">
    <location>
        <begin position="1"/>
        <end position="24"/>
    </location>
</feature>
<keyword evidence="3" id="KW-1185">Reference proteome</keyword>
<dbReference type="PANTHER" id="PTHR33710:SF71">
    <property type="entry name" value="ENDONUCLEASE_EXONUCLEASE_PHOSPHATASE DOMAIN-CONTAINING PROTEIN"/>
    <property type="match status" value="1"/>
</dbReference>
<dbReference type="EMBL" id="JAZDWU010000012">
    <property type="protein sequence ID" value="KAK9984090.1"/>
    <property type="molecule type" value="Genomic_DNA"/>
</dbReference>
<comment type="caution">
    <text evidence="2">The sequence shown here is derived from an EMBL/GenBank/DDBJ whole genome shotgun (WGS) entry which is preliminary data.</text>
</comment>
<gene>
    <name evidence="2" type="ORF">SO802_033615</name>
</gene>
<name>A0AAW2BIZ2_9ROSI</name>
<feature type="compositionally biased region" description="Polar residues" evidence="1">
    <location>
        <begin position="1"/>
        <end position="10"/>
    </location>
</feature>
<dbReference type="SUPFAM" id="SSF56219">
    <property type="entry name" value="DNase I-like"/>
    <property type="match status" value="1"/>
</dbReference>
<evidence type="ECO:0000256" key="1">
    <source>
        <dbReference type="SAM" id="MobiDB-lite"/>
    </source>
</evidence>
<dbReference type="AlphaFoldDB" id="A0AAW2BIZ2"/>
<evidence type="ECO:0000313" key="2">
    <source>
        <dbReference type="EMBL" id="KAK9984090.1"/>
    </source>
</evidence>